<keyword evidence="2" id="KW-0378">Hydrolase</keyword>
<dbReference type="PANTHER" id="PTHR36513">
    <property type="entry name" value="ABC TRANSMEMBRANE TYPE-1 DOMAIN-CONTAINING PROTEIN"/>
    <property type="match status" value="1"/>
</dbReference>
<feature type="chain" id="PRO_5019358539" evidence="1">
    <location>
        <begin position="23"/>
        <end position="367"/>
    </location>
</feature>
<keyword evidence="3" id="KW-1185">Reference proteome</keyword>
<dbReference type="PANTHER" id="PTHR36513:SF1">
    <property type="entry name" value="TRANSMEMBRANE PROTEIN"/>
    <property type="match status" value="1"/>
</dbReference>
<comment type="caution">
    <text evidence="2">The sequence shown here is derived from an EMBL/GenBank/DDBJ whole genome shotgun (WGS) entry which is preliminary data.</text>
</comment>
<dbReference type="PIRSF" id="PIRSF033909">
    <property type="entry name" value="UCP033909"/>
    <property type="match status" value="1"/>
</dbReference>
<keyword evidence="1" id="KW-0732">Signal</keyword>
<dbReference type="InterPro" id="IPR014586">
    <property type="entry name" value="UCP033909"/>
</dbReference>
<protein>
    <submittedName>
        <fullName evidence="2">Alpha/beta fold hydrolase</fullName>
    </submittedName>
</protein>
<evidence type="ECO:0000256" key="1">
    <source>
        <dbReference type="SAM" id="SignalP"/>
    </source>
</evidence>
<dbReference type="PROSITE" id="PS51257">
    <property type="entry name" value="PROKAR_LIPOPROTEIN"/>
    <property type="match status" value="1"/>
</dbReference>
<name>A0A437MF82_9PROT</name>
<dbReference type="RefSeq" id="WP_127788256.1">
    <property type="nucleotide sequence ID" value="NZ_SACL01000004.1"/>
</dbReference>
<dbReference type="EMBL" id="SACL01000004">
    <property type="protein sequence ID" value="RVT96324.1"/>
    <property type="molecule type" value="Genomic_DNA"/>
</dbReference>
<accession>A0A437MF82</accession>
<dbReference type="InterPro" id="IPR010297">
    <property type="entry name" value="DUF900_hydrolase"/>
</dbReference>
<dbReference type="OrthoDB" id="9797755at2"/>
<dbReference type="Pfam" id="PF05990">
    <property type="entry name" value="DUF900"/>
    <property type="match status" value="1"/>
</dbReference>
<dbReference type="Gene3D" id="3.40.50.1820">
    <property type="entry name" value="alpha/beta hydrolase"/>
    <property type="match status" value="1"/>
</dbReference>
<feature type="signal peptide" evidence="1">
    <location>
        <begin position="1"/>
        <end position="22"/>
    </location>
</feature>
<dbReference type="Proteomes" id="UP000282957">
    <property type="component" value="Unassembled WGS sequence"/>
</dbReference>
<sequence length="367" mass="39333">MRRHWLALVLLLSGCATRPDMAALAPVSAAPGTPITVHVATSRARRSADANDFTNGRSPRLNLAAYTVSVPPAHEAGRIEWPSRVPDPTRSFVTLDSRVLDLAGFEAGVSARRCAANAGNTAIFVHGYNTNFPEALFRLVQMTADTEPGGVPILFSWPSDALPLAYVADRDAAIFSRDHLVELLSRVTAMCPGRPVMLVAHSMGGWLTMEALRQLRLMGRNEVIAALRVILASPDIDMDVFRSQTRVIGPLDPPLTVLVSRDDRALSASSRIAGARNRLGNLSVDDEAVQQAARESGMAIVDISAVSASNSLNHDRYVGFARDYARMIDSGAAEPGGVRRAGAFVFNAIGNTVSSPFRLVGRALSPE</sequence>
<organism evidence="2 3">
    <name type="scientific">Rhodovarius crocodyli</name>
    <dbReference type="NCBI Taxonomy" id="1979269"/>
    <lineage>
        <taxon>Bacteria</taxon>
        <taxon>Pseudomonadati</taxon>
        <taxon>Pseudomonadota</taxon>
        <taxon>Alphaproteobacteria</taxon>
        <taxon>Acetobacterales</taxon>
        <taxon>Roseomonadaceae</taxon>
        <taxon>Rhodovarius</taxon>
    </lineage>
</organism>
<gene>
    <name evidence="2" type="ORF">EOD42_14545</name>
</gene>
<evidence type="ECO:0000313" key="3">
    <source>
        <dbReference type="Proteomes" id="UP000282957"/>
    </source>
</evidence>
<dbReference type="AlphaFoldDB" id="A0A437MF82"/>
<reference evidence="2 3" key="1">
    <citation type="submission" date="2019-01" db="EMBL/GenBank/DDBJ databases">
        <authorList>
            <person name="Chen W.-M."/>
        </authorList>
    </citation>
    <scope>NUCLEOTIDE SEQUENCE [LARGE SCALE GENOMIC DNA]</scope>
    <source>
        <strain evidence="2 3">CCP-6</strain>
    </source>
</reference>
<dbReference type="InterPro" id="IPR029058">
    <property type="entry name" value="AB_hydrolase_fold"/>
</dbReference>
<dbReference type="SUPFAM" id="SSF53474">
    <property type="entry name" value="alpha/beta-Hydrolases"/>
    <property type="match status" value="1"/>
</dbReference>
<proteinExistence type="predicted"/>
<dbReference type="GO" id="GO:0016787">
    <property type="term" value="F:hydrolase activity"/>
    <property type="evidence" value="ECO:0007669"/>
    <property type="project" value="UniProtKB-KW"/>
</dbReference>
<evidence type="ECO:0000313" key="2">
    <source>
        <dbReference type="EMBL" id="RVT96324.1"/>
    </source>
</evidence>